<dbReference type="InterPro" id="IPR035979">
    <property type="entry name" value="RBD_domain_sf"/>
</dbReference>
<evidence type="ECO:0000256" key="1">
    <source>
        <dbReference type="ARBA" id="ARBA00022722"/>
    </source>
</evidence>
<dbReference type="InterPro" id="IPR000504">
    <property type="entry name" value="RRM_dom"/>
</dbReference>
<organism evidence="7 8">
    <name type="scientific">Elasticomyces elasticus</name>
    <dbReference type="NCBI Taxonomy" id="574655"/>
    <lineage>
        <taxon>Eukaryota</taxon>
        <taxon>Fungi</taxon>
        <taxon>Dikarya</taxon>
        <taxon>Ascomycota</taxon>
        <taxon>Pezizomycotina</taxon>
        <taxon>Dothideomycetes</taxon>
        <taxon>Dothideomycetidae</taxon>
        <taxon>Mycosphaerellales</taxon>
        <taxon>Teratosphaeriaceae</taxon>
        <taxon>Elasticomyces</taxon>
    </lineage>
</organism>
<name>A0AAN7W535_9PEZI</name>
<dbReference type="InterPro" id="IPR036866">
    <property type="entry name" value="RibonucZ/Hydroxyglut_hydro"/>
</dbReference>
<keyword evidence="3" id="KW-0269">Exonuclease</keyword>
<gene>
    <name evidence="7" type="ORF">LTR97_008395</name>
</gene>
<dbReference type="InterPro" id="IPR012677">
    <property type="entry name" value="Nucleotide-bd_a/b_plait_sf"/>
</dbReference>
<reference evidence="7" key="1">
    <citation type="submission" date="2023-08" db="EMBL/GenBank/DDBJ databases">
        <title>Black Yeasts Isolated from many extreme environments.</title>
        <authorList>
            <person name="Coleine C."/>
            <person name="Stajich J.E."/>
            <person name="Selbmann L."/>
        </authorList>
    </citation>
    <scope>NUCLEOTIDE SEQUENCE</scope>
    <source>
        <strain evidence="7">CCFEE 5810</strain>
    </source>
</reference>
<dbReference type="Gene3D" id="3.30.70.330">
    <property type="match status" value="1"/>
</dbReference>
<dbReference type="Pfam" id="PF00076">
    <property type="entry name" value="RRM_1"/>
    <property type="match status" value="1"/>
</dbReference>
<dbReference type="Pfam" id="PF23023">
    <property type="entry name" value="Anti-Pycsar_Apyc1"/>
    <property type="match status" value="1"/>
</dbReference>
<dbReference type="GO" id="GO:0003684">
    <property type="term" value="F:damaged DNA binding"/>
    <property type="evidence" value="ECO:0007669"/>
    <property type="project" value="TreeGrafter"/>
</dbReference>
<dbReference type="SMART" id="SM00360">
    <property type="entry name" value="RRM"/>
    <property type="match status" value="1"/>
</dbReference>
<dbReference type="GO" id="GO:0035312">
    <property type="term" value="F:5'-3' DNA exonuclease activity"/>
    <property type="evidence" value="ECO:0007669"/>
    <property type="project" value="TreeGrafter"/>
</dbReference>
<feature type="compositionally biased region" description="Basic and acidic residues" evidence="5">
    <location>
        <begin position="565"/>
        <end position="611"/>
    </location>
</feature>
<dbReference type="GO" id="GO:0006303">
    <property type="term" value="P:double-strand break repair via nonhomologous end joining"/>
    <property type="evidence" value="ECO:0007669"/>
    <property type="project" value="TreeGrafter"/>
</dbReference>
<comment type="caution">
    <text evidence="7">The sequence shown here is derived from an EMBL/GenBank/DDBJ whole genome shotgun (WGS) entry which is preliminary data.</text>
</comment>
<evidence type="ECO:0000256" key="3">
    <source>
        <dbReference type="ARBA" id="ARBA00022839"/>
    </source>
</evidence>
<evidence type="ECO:0000313" key="7">
    <source>
        <dbReference type="EMBL" id="KAK5695975.1"/>
    </source>
</evidence>
<feature type="region of interest" description="Disordered" evidence="5">
    <location>
        <begin position="565"/>
        <end position="631"/>
    </location>
</feature>
<dbReference type="GO" id="GO:0003723">
    <property type="term" value="F:RNA binding"/>
    <property type="evidence" value="ECO:0007669"/>
    <property type="project" value="UniProtKB-UniRule"/>
</dbReference>
<dbReference type="GO" id="GO:0000723">
    <property type="term" value="P:telomere maintenance"/>
    <property type="evidence" value="ECO:0007669"/>
    <property type="project" value="TreeGrafter"/>
</dbReference>
<evidence type="ECO:0000313" key="8">
    <source>
        <dbReference type="Proteomes" id="UP001310594"/>
    </source>
</evidence>
<evidence type="ECO:0000259" key="6">
    <source>
        <dbReference type="PROSITE" id="PS50102"/>
    </source>
</evidence>
<accession>A0AAN7W535</accession>
<evidence type="ECO:0000256" key="2">
    <source>
        <dbReference type="ARBA" id="ARBA00022801"/>
    </source>
</evidence>
<dbReference type="EMBL" id="JAVRQU010000013">
    <property type="protein sequence ID" value="KAK5695975.1"/>
    <property type="molecule type" value="Genomic_DNA"/>
</dbReference>
<sequence length="838" mass="93687">MSTFDGVVKEFPDIRIDYFRPSTKSTRAPLAYFLSHIHTDHTVGLESCKSPFIYCSPATREILLRLQKFPHRMNFAKGIVEKHEQHFKHLKKLLKPIPLETPTDVELSPGNTIRVTLFDANHCVGAVCFLIEGNGKAILYTGDVRAEPWWIASLCRHPLIVPYVASVEIPRSPLKQLNCLYLDTTFAAKEDVYKQFPSKASGLTEMLHAVSRYPRGTTFYFDSWTFGQVIDPGSKPVCIIVSTNTSYRYEEVWQALSAHLGCQIHVDDYRYGLYLALSNGAEPKAPEATKLMGYNCGNHPKEGCLTSKQTQLHSCEKGAGCEVWDKDFVRITPIISRHNGMDIAELGAGGGQGDLDVHHELDVGDAATVGQLIALCASKLQGQPQLLASVMELLTSFISGQKSTVSLDGSGFTEACARAAEEADFDNVDDFPIDRLVPALAKLVTKAKQQKQPSSTFKVVAKRADGLPKQITFPYSRHSSYGELCELVEAFRAKDIHPCTVDSANWTTSQSMSFLFGHVYTHSPIFSHDQMMVKKRGIALPSATFAHERQSSPASDKADWDQSLEFHRNQENERRLTRRTHEGFERHSNDHPMVRRQSDLWPPRELEDHYSPPRQQRKRKSSRALSPDTAAVEALRKASVPFAHPAQWLDHNSALSKRRRPSDDDREGRLSPPAFEADQSPPHDPHVAALRGAAEGRRLHIGNLPEGTSSTDLKVFCADYDVDDAYVPQQSTSSRAGLYGFVEFANPAAAKHAMSRLRNKVFNDRRVRVDMARNTEAPFVGKLEPILKYEVYQPTADEARLALRTEAYEAARNNDSIHWSRLGLVSTGGGHQVKEEEL</sequence>
<proteinExistence type="predicted"/>
<protein>
    <recommendedName>
        <fullName evidence="6">RRM domain-containing protein</fullName>
    </recommendedName>
</protein>
<feature type="domain" description="RRM" evidence="6">
    <location>
        <begin position="697"/>
        <end position="774"/>
    </location>
</feature>
<evidence type="ECO:0000256" key="4">
    <source>
        <dbReference type="PROSITE-ProRule" id="PRU00176"/>
    </source>
</evidence>
<keyword evidence="2" id="KW-0378">Hydrolase</keyword>
<keyword evidence="4" id="KW-0694">RNA-binding</keyword>
<dbReference type="PANTHER" id="PTHR23240:SF8">
    <property type="entry name" value="PROTEIN ARTEMIS"/>
    <property type="match status" value="1"/>
</dbReference>
<dbReference type="PANTHER" id="PTHR23240">
    <property type="entry name" value="DNA CROSS-LINK REPAIR PROTEIN PSO2/SNM1-RELATED"/>
    <property type="match status" value="1"/>
</dbReference>
<dbReference type="PROSITE" id="PS50102">
    <property type="entry name" value="RRM"/>
    <property type="match status" value="1"/>
</dbReference>
<keyword evidence="1" id="KW-0540">Nuclease</keyword>
<dbReference type="Proteomes" id="UP001310594">
    <property type="component" value="Unassembled WGS sequence"/>
</dbReference>
<dbReference type="SUPFAM" id="SSF56281">
    <property type="entry name" value="Metallo-hydrolase/oxidoreductase"/>
    <property type="match status" value="1"/>
</dbReference>
<feature type="region of interest" description="Disordered" evidence="5">
    <location>
        <begin position="651"/>
        <end position="683"/>
    </location>
</feature>
<dbReference type="Gene3D" id="3.60.15.10">
    <property type="entry name" value="Ribonuclease Z/Hydroxyacylglutathione hydrolase-like"/>
    <property type="match status" value="1"/>
</dbReference>
<evidence type="ECO:0000256" key="5">
    <source>
        <dbReference type="SAM" id="MobiDB-lite"/>
    </source>
</evidence>
<dbReference type="AlphaFoldDB" id="A0AAN7W535"/>
<dbReference type="GO" id="GO:0036297">
    <property type="term" value="P:interstrand cross-link repair"/>
    <property type="evidence" value="ECO:0007669"/>
    <property type="project" value="TreeGrafter"/>
</dbReference>
<dbReference type="SUPFAM" id="SSF54928">
    <property type="entry name" value="RNA-binding domain, RBD"/>
    <property type="match status" value="1"/>
</dbReference>
<dbReference type="CDD" id="cd00590">
    <property type="entry name" value="RRM_SF"/>
    <property type="match status" value="1"/>
</dbReference>